<dbReference type="AlphaFoldDB" id="A0A6P6GBF5"/>
<dbReference type="PANTHER" id="PTHR37763:SF1">
    <property type="entry name" value="EXOSOME COMPLEX EXONUCLEASE"/>
    <property type="match status" value="1"/>
</dbReference>
<proteinExistence type="predicted"/>
<dbReference type="KEGG" id="zju:107421226"/>
<organism evidence="1 2">
    <name type="scientific">Ziziphus jujuba</name>
    <name type="common">Chinese jujube</name>
    <name type="synonym">Ziziphus sativa</name>
    <dbReference type="NCBI Taxonomy" id="326968"/>
    <lineage>
        <taxon>Eukaryota</taxon>
        <taxon>Viridiplantae</taxon>
        <taxon>Streptophyta</taxon>
        <taxon>Embryophyta</taxon>
        <taxon>Tracheophyta</taxon>
        <taxon>Spermatophyta</taxon>
        <taxon>Magnoliopsida</taxon>
        <taxon>eudicotyledons</taxon>
        <taxon>Gunneridae</taxon>
        <taxon>Pentapetalae</taxon>
        <taxon>rosids</taxon>
        <taxon>fabids</taxon>
        <taxon>Rosales</taxon>
        <taxon>Rhamnaceae</taxon>
        <taxon>Paliureae</taxon>
        <taxon>Ziziphus</taxon>
    </lineage>
</organism>
<evidence type="ECO:0000313" key="2">
    <source>
        <dbReference type="RefSeq" id="XP_024930985.3"/>
    </source>
</evidence>
<dbReference type="Proteomes" id="UP001652623">
    <property type="component" value="Chromosome 5"/>
</dbReference>
<dbReference type="GeneID" id="107421226"/>
<sequence length="413" mass="46727">MSTKRATLLTINSIATLSKACTLCSASNSLKTFTSLKHLCIASERWDIHLLKNVDLNDGKLYDIRDESIITDDHIADKMHTFKSLARVFIGSPSVQKALKNNMAALSAGKISIAFDCFSKESEREPALVNSLTKVSNFLNISAQQRKLVRAKICLQVTQHRTWTNTLGEILNGLKSDLDYLQRQSPNKGIKMGQQIVSRCLKVLSDSNICNDLDSTSWMRLAPVKAVESYSSQKWEDVLDMFNDLIEYLKSEKELIFHVTKLEVMKEGLCQIKDVLIDKSIGYKEVRHQESLVQKKLSKTLGYSSKCLFTLLSYYLYGHVRDIEIDICGGIYSSGGENRFYLCMGRILTSNEEKMVWSGVRQLDRALGLFKFVWETAGMKAVLDLQGHLWCVGAEGRRLTYKGNTYYLHGINL</sequence>
<gene>
    <name evidence="2" type="primary">LOC107421226</name>
</gene>
<dbReference type="PANTHER" id="PTHR37763">
    <property type="entry name" value="EXOSOME COMPLEX EXONUCLEASE"/>
    <property type="match status" value="1"/>
</dbReference>
<evidence type="ECO:0000313" key="1">
    <source>
        <dbReference type="Proteomes" id="UP001652623"/>
    </source>
</evidence>
<protein>
    <submittedName>
        <fullName evidence="2">Uncharacterized protein LOC107421226</fullName>
    </submittedName>
</protein>
<dbReference type="FunCoup" id="A0A6P6GBF5">
    <property type="interactions" value="417"/>
</dbReference>
<accession>A0A6P6GBF5</accession>
<dbReference type="RefSeq" id="XP_024930985.3">
    <property type="nucleotide sequence ID" value="XM_025075217.3"/>
</dbReference>
<keyword evidence="1" id="KW-1185">Reference proteome</keyword>
<dbReference type="InParanoid" id="A0A6P6GBF5"/>
<reference evidence="2" key="1">
    <citation type="submission" date="2025-08" db="UniProtKB">
        <authorList>
            <consortium name="RefSeq"/>
        </authorList>
    </citation>
    <scope>IDENTIFICATION</scope>
    <source>
        <tissue evidence="2">Seedling</tissue>
    </source>
</reference>
<name>A0A6P6GBF5_ZIZJJ</name>